<comment type="similarity">
    <text evidence="1">Belongs to the UPF0288 family.</text>
</comment>
<feature type="domain" description="Putative peptidyl-prolyl cis-trans isomerase" evidence="2">
    <location>
        <begin position="395"/>
        <end position="522"/>
    </location>
</feature>
<dbReference type="Proteomes" id="UP000000391">
    <property type="component" value="Chromosome"/>
</dbReference>
<accession>D7EBD3</accession>
<evidence type="ECO:0000313" key="4">
    <source>
        <dbReference type="Proteomes" id="UP000000391"/>
    </source>
</evidence>
<organism evidence="3 4">
    <name type="scientific">Methanohalobium evestigatum (strain ATCC BAA-1072 / DSM 3721 / NBRC 107634 / OCM 161 / Z-7303)</name>
    <dbReference type="NCBI Taxonomy" id="644295"/>
    <lineage>
        <taxon>Archaea</taxon>
        <taxon>Methanobacteriati</taxon>
        <taxon>Methanobacteriota</taxon>
        <taxon>Stenosarchaea group</taxon>
        <taxon>Methanomicrobia</taxon>
        <taxon>Methanosarcinales</taxon>
        <taxon>Methanosarcinaceae</taxon>
        <taxon>Methanohalobium</taxon>
    </lineage>
</organism>
<dbReference type="NCBIfam" id="TIGR03268">
    <property type="entry name" value="methan_mark_3"/>
    <property type="match status" value="1"/>
</dbReference>
<dbReference type="PIRSF" id="PIRSF005852">
    <property type="entry name" value="UCP005852"/>
    <property type="match status" value="1"/>
</dbReference>
<dbReference type="OrthoDB" id="140355at2157"/>
<dbReference type="AlphaFoldDB" id="D7EBD3"/>
<dbReference type="STRING" id="644295.Metev_1814"/>
<dbReference type="InterPro" id="IPR016466">
    <property type="entry name" value="Methan_mark_3"/>
</dbReference>
<proteinExistence type="inferred from homology"/>
<reference evidence="3 4" key="1">
    <citation type="submission" date="2010-06" db="EMBL/GenBank/DDBJ databases">
        <title>Complete sequence chromosome of Methanohalobium evestigatum Z-7303.</title>
        <authorList>
            <consortium name="US DOE Joint Genome Institute"/>
            <person name="Lucas S."/>
            <person name="Copeland A."/>
            <person name="Lapidus A."/>
            <person name="Cheng J.-F."/>
            <person name="Bruce D."/>
            <person name="Goodwin L."/>
            <person name="Pitluck S."/>
            <person name="Saunders E."/>
            <person name="Detter J.C."/>
            <person name="Han C."/>
            <person name="Tapia R."/>
            <person name="Land M."/>
            <person name="Hauser L."/>
            <person name="Kyrpides N."/>
            <person name="Mikhailova N."/>
            <person name="Sieprawska-Lupa M."/>
            <person name="Whitman W.B."/>
            <person name="Anderson I."/>
            <person name="Woyke T."/>
        </authorList>
    </citation>
    <scope>NUCLEOTIDE SEQUENCE [LARGE SCALE GENOMIC DNA]</scope>
    <source>
        <strain evidence="4">ATCC BAA-1072 / DSM 3721 / NBRC 107634 / OCM 161 / Z-7303</strain>
    </source>
</reference>
<dbReference type="HOGENOM" id="CLU_533841_0_0_2"/>
<dbReference type="KEGG" id="mev:Metev_1814"/>
<keyword evidence="4" id="KW-1185">Reference proteome</keyword>
<gene>
    <name evidence="3" type="ordered locus">Metev_1814</name>
</gene>
<dbReference type="HAMAP" id="MF_01089">
    <property type="entry name" value="UPF0288"/>
    <property type="match status" value="1"/>
</dbReference>
<protein>
    <recommendedName>
        <fullName evidence="1">UPF0288 protein Metev_1814</fullName>
    </recommendedName>
</protein>
<evidence type="ECO:0000313" key="3">
    <source>
        <dbReference type="EMBL" id="ADI74650.1"/>
    </source>
</evidence>
<sequence>MLYGVEQEVFDTDNEIEVEVDGQKITLPEESTLEDALKKSDVTYKEGASIGIFEEKKSQGREETNKYKITTSKGEFQIELYGNETESKKRWIENYKDFDNLKVEWENNDALAFGSFKSNISPVFDSYKFEEFDIVFGTGGFDPDKSFIIIIKEPHKAEYGIPEDGSFAHVISGRKIVSNLEQSDTIKKVEPVIEWEETGEGYTTNDLSTKVSDGNKIYTHFEVEINPDAPEGAESFFALVKDGTFKIDFEASSFIADDTLKGEMSKYENFEPRQTGAVSIRTAGYNTGRTYISRKDRPSSIAHSVIGYVTKGIELIKIAKQEDVLSVATIPNQIMLLGKGFKEAESRLENLDIKLTRQNHTEDDAVIVSQNPENTIDIFNQGEVEAYGVPESHLIKIELFDDSAPKTVDFFRHAARLQFKNVGHLSVYFTYENTYLFKAELEAEKYKEIMPENTPENKVNAGDVGITNQAAKRMGYIGVKTEDDDMFGPTGEKFSSTNIIGRILDIEKLKNLKDGDIMYIIESSGED</sequence>
<evidence type="ECO:0000256" key="1">
    <source>
        <dbReference type="HAMAP-Rule" id="MF_01089"/>
    </source>
</evidence>
<evidence type="ECO:0000259" key="2">
    <source>
        <dbReference type="Pfam" id="PF26548"/>
    </source>
</evidence>
<name>D7EBD3_METEZ</name>
<dbReference type="Pfam" id="PF26548">
    <property type="entry name" value="DUF8179"/>
    <property type="match status" value="1"/>
</dbReference>
<dbReference type="InterPro" id="IPR058492">
    <property type="entry name" value="DUF8179"/>
</dbReference>
<dbReference type="EMBL" id="CP002069">
    <property type="protein sequence ID" value="ADI74650.1"/>
    <property type="molecule type" value="Genomic_DNA"/>
</dbReference>